<dbReference type="STRING" id="395495.Lcho_3229"/>
<evidence type="ECO:0000259" key="17">
    <source>
        <dbReference type="Pfam" id="PF00593"/>
    </source>
</evidence>
<evidence type="ECO:0000256" key="9">
    <source>
        <dbReference type="ARBA" id="ARBA00023065"/>
    </source>
</evidence>
<dbReference type="OrthoDB" id="7386960at2"/>
<evidence type="ECO:0000256" key="5">
    <source>
        <dbReference type="ARBA" id="ARBA00022496"/>
    </source>
</evidence>
<feature type="domain" description="TonB-dependent receptor plug" evidence="18">
    <location>
        <begin position="96"/>
        <end position="210"/>
    </location>
</feature>
<dbReference type="PANTHER" id="PTHR32552:SF89">
    <property type="entry name" value="CATECHOLATE SIDEROPHORE RECEPTOR FIU"/>
    <property type="match status" value="1"/>
</dbReference>
<dbReference type="Gene3D" id="2.40.170.20">
    <property type="entry name" value="TonB-dependent receptor, beta-barrel domain"/>
    <property type="match status" value="1"/>
</dbReference>
<proteinExistence type="inferred from homology"/>
<keyword evidence="5" id="KW-0410">Iron transport</keyword>
<dbReference type="GO" id="GO:0009279">
    <property type="term" value="C:cell outer membrane"/>
    <property type="evidence" value="ECO:0007669"/>
    <property type="project" value="UniProtKB-SubCell"/>
</dbReference>
<keyword evidence="11 14" id="KW-0472">Membrane</keyword>
<protein>
    <submittedName>
        <fullName evidence="19">TonB-dependent receptor</fullName>
    </submittedName>
</protein>
<keyword evidence="6 14" id="KW-0812">Transmembrane</keyword>
<dbReference type="HOGENOM" id="CLU_012070_1_0_4"/>
<dbReference type="Gene3D" id="2.170.130.10">
    <property type="entry name" value="TonB-dependent receptor, plug domain"/>
    <property type="match status" value="1"/>
</dbReference>
<evidence type="ECO:0000256" key="7">
    <source>
        <dbReference type="ARBA" id="ARBA00022729"/>
    </source>
</evidence>
<dbReference type="AlphaFoldDB" id="B1Y1M5"/>
<evidence type="ECO:0000313" key="19">
    <source>
        <dbReference type="EMBL" id="ACB35487.1"/>
    </source>
</evidence>
<evidence type="ECO:0000256" key="4">
    <source>
        <dbReference type="ARBA" id="ARBA00022452"/>
    </source>
</evidence>
<evidence type="ECO:0000256" key="8">
    <source>
        <dbReference type="ARBA" id="ARBA00023004"/>
    </source>
</evidence>
<dbReference type="Proteomes" id="UP000001693">
    <property type="component" value="Chromosome"/>
</dbReference>
<dbReference type="EMBL" id="CP001013">
    <property type="protein sequence ID" value="ACB35487.1"/>
    <property type="molecule type" value="Genomic_DNA"/>
</dbReference>
<organism evidence="19 20">
    <name type="scientific">Leptothrix cholodnii (strain ATCC 51168 / LMG 8142 / SP-6)</name>
    <name type="common">Leptothrix discophora (strain SP-6)</name>
    <dbReference type="NCBI Taxonomy" id="395495"/>
    <lineage>
        <taxon>Bacteria</taxon>
        <taxon>Pseudomonadati</taxon>
        <taxon>Pseudomonadota</taxon>
        <taxon>Betaproteobacteria</taxon>
        <taxon>Burkholderiales</taxon>
        <taxon>Sphaerotilaceae</taxon>
        <taxon>Leptothrix</taxon>
    </lineage>
</organism>
<evidence type="ECO:0000313" key="20">
    <source>
        <dbReference type="Proteomes" id="UP000001693"/>
    </source>
</evidence>
<evidence type="ECO:0000256" key="6">
    <source>
        <dbReference type="ARBA" id="ARBA00022692"/>
    </source>
</evidence>
<evidence type="ECO:0000259" key="18">
    <source>
        <dbReference type="Pfam" id="PF07715"/>
    </source>
</evidence>
<dbReference type="SUPFAM" id="SSF56935">
    <property type="entry name" value="Porins"/>
    <property type="match status" value="1"/>
</dbReference>
<dbReference type="PANTHER" id="PTHR32552">
    <property type="entry name" value="FERRICHROME IRON RECEPTOR-RELATED"/>
    <property type="match status" value="1"/>
</dbReference>
<feature type="domain" description="TonB-dependent receptor-like beta-barrel" evidence="17">
    <location>
        <begin position="418"/>
        <end position="838"/>
    </location>
</feature>
<sequence precursor="true">MHKHRVRPARAPKLNQIAALLTSSAFAVLLAGPVQAQGPVAAEDKAAEATQADAAKAEASAATGAAGAAVAGKRDKGDVVGLDRVVVTGTSQKKSKMRSSVSVTDVDQQQVADFGARSEADVLHLIPGIRAESSAGPGGNSNITVRGLPISSGGSKFVQLQEDGLPVVEFGDMNFGNNDYFIRFDNNVDSIQTLRGGSAATFASHAPGAVINYISKTGKEKGGSIGLTRGLNFDETRVDGDYGGKLSPNLRFHIGGYFRDGEGPRANDTHALRGHQIKGNLTNAFNGDKGYLRVSFKSLDESAPTYTSMPARASLSGNTVTGMSSINGFDIRKDSQLSIYNTSMPTIGPVGTSTGMADVSRGITVKSKTVGLEFHNELPTGFTIDNKFKISRTSSAFQTQFWGANTLGGMLGNFGAGSSAVYFNGPKAGQAVTDTNLQTGLVSQSAAINQQSPDMGHYANDLSLSKAFELSGNKLNTKLGYYRSNQDIVQEWQISERLMEIGRNGALIDVRDAAGAMLTTAGLTGYNNQWGGCCARSVNAHYTTDAPYLSLALESGPVDLEASLRHDMVRATGSYAGGKQVAGGLDVNRDGVIDGAERNVWLVDTSNPSPINYKVNYTSYSLGANYRLSNDTSTFARVSKGGRAIADRLLFSPFVNSVTGALMAGLEAQAVATVKQREIGVKHRGSRDWGSYGLFATLFTATVDEYDYDQTRTIGPKLNVVGTRARGLELESALSIGNFAINANAVYTDLKITKDLVGTAQGASTVGKVPGGVPTVLYSISPRYTFGPVTTGASIFGQTSVWNNTFNTTKVAGRYIVNAFVGYEMAENTTLTLNASNLFDKVASSGGVGGPNAQNIVELRPETGRSFTASIRHAF</sequence>
<evidence type="ECO:0000256" key="10">
    <source>
        <dbReference type="ARBA" id="ARBA00023077"/>
    </source>
</evidence>
<gene>
    <name evidence="19" type="ordered locus">Lcho_3229</name>
</gene>
<evidence type="ECO:0000256" key="3">
    <source>
        <dbReference type="ARBA" id="ARBA00022448"/>
    </source>
</evidence>
<dbReference type="GO" id="GO:0015344">
    <property type="term" value="F:siderophore uptake transmembrane transporter activity"/>
    <property type="evidence" value="ECO:0007669"/>
    <property type="project" value="TreeGrafter"/>
</dbReference>
<keyword evidence="7 16" id="KW-0732">Signal</keyword>
<dbReference type="Pfam" id="PF00593">
    <property type="entry name" value="TonB_dep_Rec_b-barrel"/>
    <property type="match status" value="1"/>
</dbReference>
<keyword evidence="8" id="KW-0408">Iron</keyword>
<keyword evidence="13 14" id="KW-0998">Cell outer membrane</keyword>
<evidence type="ECO:0000256" key="15">
    <source>
        <dbReference type="RuleBase" id="RU003357"/>
    </source>
</evidence>
<keyword evidence="3 14" id="KW-0813">Transport</keyword>
<evidence type="ECO:0000256" key="1">
    <source>
        <dbReference type="ARBA" id="ARBA00004571"/>
    </source>
</evidence>
<dbReference type="eggNOG" id="COG1629">
    <property type="taxonomic scope" value="Bacteria"/>
</dbReference>
<dbReference type="InterPro" id="IPR037066">
    <property type="entry name" value="Plug_dom_sf"/>
</dbReference>
<reference evidence="19 20" key="1">
    <citation type="submission" date="2008-03" db="EMBL/GenBank/DDBJ databases">
        <title>Complete sequence of Leptothrix cholodnii SP-6.</title>
        <authorList>
            <consortium name="US DOE Joint Genome Institute"/>
            <person name="Copeland A."/>
            <person name="Lucas S."/>
            <person name="Lapidus A."/>
            <person name="Glavina del Rio T."/>
            <person name="Dalin E."/>
            <person name="Tice H."/>
            <person name="Bruce D."/>
            <person name="Goodwin L."/>
            <person name="Pitluck S."/>
            <person name="Chertkov O."/>
            <person name="Brettin T."/>
            <person name="Detter J.C."/>
            <person name="Han C."/>
            <person name="Kuske C.R."/>
            <person name="Schmutz J."/>
            <person name="Larimer F."/>
            <person name="Land M."/>
            <person name="Hauser L."/>
            <person name="Kyrpides N."/>
            <person name="Lykidis A."/>
            <person name="Emerson D."/>
            <person name="Richardson P."/>
        </authorList>
    </citation>
    <scope>NUCLEOTIDE SEQUENCE [LARGE SCALE GENOMIC DNA]</scope>
    <source>
        <strain evidence="20">ATCC 51168 / LMG 8142 / SP-6</strain>
    </source>
</reference>
<dbReference type="InterPro" id="IPR012910">
    <property type="entry name" value="Plug_dom"/>
</dbReference>
<dbReference type="KEGG" id="lch:Lcho_3229"/>
<keyword evidence="10 15" id="KW-0798">TonB box</keyword>
<dbReference type="InterPro" id="IPR036942">
    <property type="entry name" value="Beta-barrel_TonB_sf"/>
</dbReference>
<evidence type="ECO:0000256" key="16">
    <source>
        <dbReference type="SAM" id="SignalP"/>
    </source>
</evidence>
<dbReference type="InterPro" id="IPR039426">
    <property type="entry name" value="TonB-dep_rcpt-like"/>
</dbReference>
<dbReference type="eggNOG" id="COG4773">
    <property type="taxonomic scope" value="Bacteria"/>
</dbReference>
<comment type="similarity">
    <text evidence="2 14 15">Belongs to the TonB-dependent receptor family.</text>
</comment>
<keyword evidence="9" id="KW-0406">Ion transport</keyword>
<feature type="signal peptide" evidence="16">
    <location>
        <begin position="1"/>
        <end position="36"/>
    </location>
</feature>
<name>B1Y1M5_LEPCP</name>
<dbReference type="InterPro" id="IPR000531">
    <property type="entry name" value="Beta-barrel_TonB"/>
</dbReference>
<keyword evidence="12 19" id="KW-0675">Receptor</keyword>
<evidence type="ECO:0000256" key="14">
    <source>
        <dbReference type="PROSITE-ProRule" id="PRU01360"/>
    </source>
</evidence>
<evidence type="ECO:0000256" key="12">
    <source>
        <dbReference type="ARBA" id="ARBA00023170"/>
    </source>
</evidence>
<accession>B1Y1M5</accession>
<evidence type="ECO:0000256" key="2">
    <source>
        <dbReference type="ARBA" id="ARBA00009810"/>
    </source>
</evidence>
<keyword evidence="4 14" id="KW-1134">Transmembrane beta strand</keyword>
<comment type="subcellular location">
    <subcellularLocation>
        <location evidence="1 14">Cell outer membrane</location>
        <topology evidence="1 14">Multi-pass membrane protein</topology>
    </subcellularLocation>
</comment>
<keyword evidence="20" id="KW-1185">Reference proteome</keyword>
<feature type="chain" id="PRO_5002772950" evidence="16">
    <location>
        <begin position="37"/>
        <end position="875"/>
    </location>
</feature>
<evidence type="ECO:0000256" key="11">
    <source>
        <dbReference type="ARBA" id="ARBA00023136"/>
    </source>
</evidence>
<dbReference type="RefSeq" id="WP_012348234.1">
    <property type="nucleotide sequence ID" value="NC_010524.1"/>
</dbReference>
<dbReference type="PROSITE" id="PS52016">
    <property type="entry name" value="TONB_DEPENDENT_REC_3"/>
    <property type="match status" value="1"/>
</dbReference>
<dbReference type="Pfam" id="PF07715">
    <property type="entry name" value="Plug"/>
    <property type="match status" value="1"/>
</dbReference>
<evidence type="ECO:0000256" key="13">
    <source>
        <dbReference type="ARBA" id="ARBA00023237"/>
    </source>
</evidence>